<evidence type="ECO:0000313" key="2">
    <source>
        <dbReference type="EMBL" id="MFC3660145.1"/>
    </source>
</evidence>
<evidence type="ECO:0000256" key="1">
    <source>
        <dbReference type="SAM" id="Phobius"/>
    </source>
</evidence>
<evidence type="ECO:0008006" key="4">
    <source>
        <dbReference type="Google" id="ProtNLM"/>
    </source>
</evidence>
<accession>A0ABV7UTZ2</accession>
<organism evidence="2 3">
    <name type="scientific">Luteimonas notoginsengisoli</name>
    <dbReference type="NCBI Taxonomy" id="1578200"/>
    <lineage>
        <taxon>Bacteria</taxon>
        <taxon>Pseudomonadati</taxon>
        <taxon>Pseudomonadota</taxon>
        <taxon>Gammaproteobacteria</taxon>
        <taxon>Lysobacterales</taxon>
        <taxon>Lysobacteraceae</taxon>
        <taxon>Luteimonas</taxon>
    </lineage>
</organism>
<comment type="caution">
    <text evidence="2">The sequence shown here is derived from an EMBL/GenBank/DDBJ whole genome shotgun (WGS) entry which is preliminary data.</text>
</comment>
<keyword evidence="1" id="KW-0812">Transmembrane</keyword>
<protein>
    <recommendedName>
        <fullName evidence="4">Transmembrane protein</fullName>
    </recommendedName>
</protein>
<feature type="transmembrane region" description="Helical" evidence="1">
    <location>
        <begin position="83"/>
        <end position="103"/>
    </location>
</feature>
<gene>
    <name evidence="2" type="ORF">ACFOM9_08720</name>
</gene>
<name>A0ABV7UTZ2_9GAMM</name>
<proteinExistence type="predicted"/>
<dbReference type="EMBL" id="JBHRYF010000008">
    <property type="protein sequence ID" value="MFC3660145.1"/>
    <property type="molecule type" value="Genomic_DNA"/>
</dbReference>
<dbReference type="Proteomes" id="UP001595724">
    <property type="component" value="Unassembled WGS sequence"/>
</dbReference>
<evidence type="ECO:0000313" key="3">
    <source>
        <dbReference type="Proteomes" id="UP001595724"/>
    </source>
</evidence>
<dbReference type="RefSeq" id="WP_386709076.1">
    <property type="nucleotide sequence ID" value="NZ_JBHRYF010000008.1"/>
</dbReference>
<keyword evidence="1" id="KW-0472">Membrane</keyword>
<sequence length="108" mass="11652">MNLEILIPITLFVCVAYAIKAVVDARVRRQMVESNGSEALVQSILEGDELRRRHGSLRWGIVLLALAAGFGIVQGSGWTEPNAGVFAVLLGAVGLGNLAYYLASRRLK</sequence>
<keyword evidence="3" id="KW-1185">Reference proteome</keyword>
<feature type="transmembrane region" description="Helical" evidence="1">
    <location>
        <begin position="6"/>
        <end position="23"/>
    </location>
</feature>
<feature type="transmembrane region" description="Helical" evidence="1">
    <location>
        <begin position="59"/>
        <end position="77"/>
    </location>
</feature>
<keyword evidence="1" id="KW-1133">Transmembrane helix</keyword>
<reference evidence="3" key="1">
    <citation type="journal article" date="2019" name="Int. J. Syst. Evol. Microbiol.">
        <title>The Global Catalogue of Microorganisms (GCM) 10K type strain sequencing project: providing services to taxonomists for standard genome sequencing and annotation.</title>
        <authorList>
            <consortium name="The Broad Institute Genomics Platform"/>
            <consortium name="The Broad Institute Genome Sequencing Center for Infectious Disease"/>
            <person name="Wu L."/>
            <person name="Ma J."/>
        </authorList>
    </citation>
    <scope>NUCLEOTIDE SEQUENCE [LARGE SCALE GENOMIC DNA]</scope>
    <source>
        <strain evidence="3">KCTC 42211</strain>
    </source>
</reference>